<comment type="cofactor">
    <cofactor evidence="1">
        <name>Mg(2+)</name>
        <dbReference type="ChEBI" id="CHEBI:18420"/>
    </cofactor>
</comment>
<keyword evidence="3 7" id="KW-0808">Transferase</keyword>
<evidence type="ECO:0000256" key="4">
    <source>
        <dbReference type="ARBA" id="ARBA00022723"/>
    </source>
</evidence>
<proteinExistence type="inferred from homology"/>
<evidence type="ECO:0000256" key="2">
    <source>
        <dbReference type="ARBA" id="ARBA00006706"/>
    </source>
</evidence>
<protein>
    <submittedName>
        <fullName evidence="8">Polyprenyl synthetase family protein</fullName>
    </submittedName>
</protein>
<dbReference type="InterPro" id="IPR008949">
    <property type="entry name" value="Isoprenoid_synthase_dom_sf"/>
</dbReference>
<dbReference type="GO" id="GO:0004659">
    <property type="term" value="F:prenyltransferase activity"/>
    <property type="evidence" value="ECO:0007669"/>
    <property type="project" value="InterPro"/>
</dbReference>
<dbReference type="PANTHER" id="PTHR43281:SF1">
    <property type="entry name" value="FARNESYL DIPHOSPHATE SYNTHASE"/>
    <property type="match status" value="1"/>
</dbReference>
<dbReference type="Proteomes" id="UP000467240">
    <property type="component" value="Unassembled WGS sequence"/>
</dbReference>
<dbReference type="GO" id="GO:0046872">
    <property type="term" value="F:metal ion binding"/>
    <property type="evidence" value="ECO:0007669"/>
    <property type="project" value="UniProtKB-KW"/>
</dbReference>
<keyword evidence="6" id="KW-0414">Isoprene biosynthesis</keyword>
<keyword evidence="9" id="KW-1185">Reference proteome</keyword>
<dbReference type="Pfam" id="PF00348">
    <property type="entry name" value="polyprenyl_synt"/>
    <property type="match status" value="1"/>
</dbReference>
<name>A0A7J5C2E4_9MICO</name>
<reference evidence="8 9" key="1">
    <citation type="submission" date="2019-09" db="EMBL/GenBank/DDBJ databases">
        <title>Phylogeny of genus Pseudoclavibacter and closely related genus.</title>
        <authorList>
            <person name="Li Y."/>
        </authorList>
    </citation>
    <scope>NUCLEOTIDE SEQUENCE [LARGE SCALE GENOMIC DNA]</scope>
    <source>
        <strain evidence="8 9">DSM 23821</strain>
    </source>
</reference>
<dbReference type="InterPro" id="IPR000092">
    <property type="entry name" value="Polyprenyl_synt"/>
</dbReference>
<dbReference type="Gene3D" id="1.10.600.10">
    <property type="entry name" value="Farnesyl Diphosphate Synthase"/>
    <property type="match status" value="1"/>
</dbReference>
<dbReference type="SFLD" id="SFLDS00005">
    <property type="entry name" value="Isoprenoid_Synthase_Type_I"/>
    <property type="match status" value="1"/>
</dbReference>
<dbReference type="GO" id="GO:0008299">
    <property type="term" value="P:isoprenoid biosynthetic process"/>
    <property type="evidence" value="ECO:0007669"/>
    <property type="project" value="UniProtKB-KW"/>
</dbReference>
<dbReference type="AlphaFoldDB" id="A0A7J5C2E4"/>
<evidence type="ECO:0000256" key="3">
    <source>
        <dbReference type="ARBA" id="ARBA00022679"/>
    </source>
</evidence>
<evidence type="ECO:0000313" key="9">
    <source>
        <dbReference type="Proteomes" id="UP000467240"/>
    </source>
</evidence>
<evidence type="ECO:0000256" key="6">
    <source>
        <dbReference type="ARBA" id="ARBA00023229"/>
    </source>
</evidence>
<dbReference type="SFLD" id="SFLDG01017">
    <property type="entry name" value="Polyprenyl_Transferase_Like"/>
    <property type="match status" value="1"/>
</dbReference>
<evidence type="ECO:0000256" key="1">
    <source>
        <dbReference type="ARBA" id="ARBA00001946"/>
    </source>
</evidence>
<dbReference type="OrthoDB" id="4497239at2"/>
<dbReference type="CDD" id="cd00685">
    <property type="entry name" value="Trans_IPPS_HT"/>
    <property type="match status" value="1"/>
</dbReference>
<evidence type="ECO:0000256" key="5">
    <source>
        <dbReference type="ARBA" id="ARBA00022842"/>
    </source>
</evidence>
<dbReference type="SUPFAM" id="SSF48576">
    <property type="entry name" value="Terpenoid synthases"/>
    <property type="match status" value="1"/>
</dbReference>
<keyword evidence="5" id="KW-0460">Magnesium</keyword>
<dbReference type="PANTHER" id="PTHR43281">
    <property type="entry name" value="FARNESYL DIPHOSPHATE SYNTHASE"/>
    <property type="match status" value="1"/>
</dbReference>
<gene>
    <name evidence="8" type="ORF">F8O01_04005</name>
</gene>
<evidence type="ECO:0000256" key="7">
    <source>
        <dbReference type="RuleBase" id="RU004466"/>
    </source>
</evidence>
<accession>A0A7J5C2E4</accession>
<dbReference type="PROSITE" id="PS00444">
    <property type="entry name" value="POLYPRENYL_SYNTHASE_2"/>
    <property type="match status" value="1"/>
</dbReference>
<organism evidence="8 9">
    <name type="scientific">Pseudoclavibacter chungangensis</name>
    <dbReference type="NCBI Taxonomy" id="587635"/>
    <lineage>
        <taxon>Bacteria</taxon>
        <taxon>Bacillati</taxon>
        <taxon>Actinomycetota</taxon>
        <taxon>Actinomycetes</taxon>
        <taxon>Micrococcales</taxon>
        <taxon>Microbacteriaceae</taxon>
        <taxon>Pseudoclavibacter</taxon>
    </lineage>
</organism>
<keyword evidence="4" id="KW-0479">Metal-binding</keyword>
<sequence>MTAIAPLGADAVTFVDRARAYTRGGKRIRAAFCIAGYESTGAAASSAAPTAAAALEFFHAAALAHDDIIDRSDTRRGLPSAHRAFEALHDDARWAGDGAHFGTSAALLLGDLLLVCSDELMVEAEQLVPPDAGRAARAEFRRMRLEVSAGQYLDLVEEVAWPTVPTPERAARAITIATAKSARYSVEAPLVLGARLGGADDDDIERIRAFGLPLGLAFQLRDDVLGVFGDEAVTGKPAGDDLREGKRTLLVADTLARLDADAAAAFDQDLGDPDLDDADVERLQGVIRASGGLDATERRIEDWLGTGLAAIDAAGLRPESTTLLRDLAHRTARRDL</sequence>
<dbReference type="EMBL" id="WBJZ01000004">
    <property type="protein sequence ID" value="KAB1660211.1"/>
    <property type="molecule type" value="Genomic_DNA"/>
</dbReference>
<comment type="caution">
    <text evidence="8">The sequence shown here is derived from an EMBL/GenBank/DDBJ whole genome shotgun (WGS) entry which is preliminary data.</text>
</comment>
<dbReference type="InterPro" id="IPR033749">
    <property type="entry name" value="Polyprenyl_synt_CS"/>
</dbReference>
<evidence type="ECO:0000313" key="8">
    <source>
        <dbReference type="EMBL" id="KAB1660211.1"/>
    </source>
</evidence>
<comment type="similarity">
    <text evidence="2 7">Belongs to the FPP/GGPP synthase family.</text>
</comment>